<evidence type="ECO:0000313" key="1">
    <source>
        <dbReference type="EMBL" id="KAL0941083.1"/>
    </source>
</evidence>
<proteinExistence type="predicted"/>
<sequence length="544" mass="62002">MAVSTASDDSFKKAEKWLGNCLRSHEKCGPGDDVALPKRLISVEGDKIRLVETSPEEKSRYVCLSYRWGDDMNFTTTTYTRALRMEGIQWDELPATLRDAIFITRKLGIPYIWIDALCILQDDTNDWDEQSAQMVFIYQNAYLTICAESSNGAHAGIFSEAAWPDCFLGHFEGLRFFVRVDPHQWMGNSRAPEAFNPLETRAWTYQEFLLSRRCLHFGAQEIHWSCRESNHLTEPLCECETPERGRDTGYSKVAGTHISFYDDGQNIANEWYRVLQNYTRRKLTYDTDKLPALSGIAKYCLARRDSDDQYLAGLWRKSLVEDLCWFHHTEVQYGFPGTAAYARRPESYCAPTWSWASVVSTTSCKTWSDEKNTIPFDELVNTFCNIHDASCVLKGLDPTGRVSGGVIDISGPILEGTLEPGRYKTSDRYGIWLHDGFYEGSFAPDCLNDTSIPYGTVLSCLVLMETVSTHSSSLGLLALRRCPEWTEARPVYSRLGFTIIIKPNPHNDDVHPDLPDTNDPKVLKEMEDYTFQWDKANNTRILLV</sequence>
<keyword evidence="2" id="KW-1185">Reference proteome</keyword>
<organism evidence="1 2">
    <name type="scientific">Colletotrichum truncatum</name>
    <name type="common">Anthracnose fungus</name>
    <name type="synonym">Colletotrichum capsici</name>
    <dbReference type="NCBI Taxonomy" id="5467"/>
    <lineage>
        <taxon>Eukaryota</taxon>
        <taxon>Fungi</taxon>
        <taxon>Dikarya</taxon>
        <taxon>Ascomycota</taxon>
        <taxon>Pezizomycotina</taxon>
        <taxon>Sordariomycetes</taxon>
        <taxon>Hypocreomycetidae</taxon>
        <taxon>Glomerellales</taxon>
        <taxon>Glomerellaceae</taxon>
        <taxon>Colletotrichum</taxon>
        <taxon>Colletotrichum truncatum species complex</taxon>
    </lineage>
</organism>
<dbReference type="Proteomes" id="UP000805649">
    <property type="component" value="Unassembled WGS sequence"/>
</dbReference>
<protein>
    <submittedName>
        <fullName evidence="1">Uncharacterized protein</fullName>
    </submittedName>
</protein>
<gene>
    <name evidence="1" type="ORF">CTRU02_203846</name>
</gene>
<comment type="caution">
    <text evidence="1">The sequence shown here is derived from an EMBL/GenBank/DDBJ whole genome shotgun (WGS) entry which is preliminary data.</text>
</comment>
<accession>A0ACC3ZAB5</accession>
<evidence type="ECO:0000313" key="2">
    <source>
        <dbReference type="Proteomes" id="UP000805649"/>
    </source>
</evidence>
<name>A0ACC3ZAB5_COLTU</name>
<dbReference type="EMBL" id="VUJX02000002">
    <property type="protein sequence ID" value="KAL0941083.1"/>
    <property type="molecule type" value="Genomic_DNA"/>
</dbReference>
<reference evidence="1 2" key="1">
    <citation type="journal article" date="2020" name="Phytopathology">
        <title>Genome Sequence Resources of Colletotrichum truncatum, C. plurivorum, C. musicola, and C. sojae: Four Species Pathogenic to Soybean (Glycine max).</title>
        <authorList>
            <person name="Rogerio F."/>
            <person name="Boufleur T.R."/>
            <person name="Ciampi-Guillardi M."/>
            <person name="Sukno S.A."/>
            <person name="Thon M.R."/>
            <person name="Massola Junior N.S."/>
            <person name="Baroncelli R."/>
        </authorList>
    </citation>
    <scope>NUCLEOTIDE SEQUENCE [LARGE SCALE GENOMIC DNA]</scope>
    <source>
        <strain evidence="1 2">CMES1059</strain>
    </source>
</reference>